<feature type="compositionally biased region" description="Low complexity" evidence="1">
    <location>
        <begin position="18"/>
        <end position="48"/>
    </location>
</feature>
<dbReference type="KEGG" id="ccac:CcaHIS019_0203080"/>
<dbReference type="Proteomes" id="UP001233271">
    <property type="component" value="Chromosome 2"/>
</dbReference>
<accession>A0AA48I0M9</accession>
<dbReference type="RefSeq" id="XP_060454212.1">
    <property type="nucleotide sequence ID" value="XM_060597305.1"/>
</dbReference>
<sequence>MADLTFGPTSPQVMHCLPSTSHPSPTSPSLPHSPSLPSPSYSTCVPSPSYSYPPPPPAKLARLRAAEASILASRRATRPTSTITPRSLYALLNISPDTEHADLLRLYAAHIDRQRSAPISPTRHLMAEGTELRDIVFCLLLDPEARRAYDVGLHREISVAPCGSTGALSFSNDDPFADGDGAAPKPHNTPYQSQTATLTPTAHPLPFPLVDLPEPWKSHIVNTAVQARQRRSARGPRTPVGEAFNIPPLSAIPVFSSAASQVSAVLTPVSPVSPSTPWVWPPYSPISPIPPALPPRTRTPSPQPPPSRDHPFLRTDFVREGWGHRKPPPPLTPSLLEAETTQRAGLPTPNVTKLKKDKPVEPFPPVEDDVPRCLWLRRTKNQAKLRAESTPRIIISGPFNFVHVTHAHPPSPIRIPAGPQNRMVAGFVVIDNPAAQAVSGIAVDRRATACPAIGRWPSDVPDTFGRASRRAVSSHGIKPKSKQLPVIDMSWPRQVAQRTLPPAFSVLAAEDLDDRLHGTRPEMVTAEAAAPLKASLESPTDAATSNGCRTALINTPTQSLGDAGRRRVPGPPCGRVSVPGPSVYVLESSASHAFEAGWGSVADARERV</sequence>
<evidence type="ECO:0000313" key="2">
    <source>
        <dbReference type="EMBL" id="BEI88946.1"/>
    </source>
</evidence>
<dbReference type="AlphaFoldDB" id="A0AA48I0M9"/>
<dbReference type="GeneID" id="85492817"/>
<feature type="region of interest" description="Disordered" evidence="1">
    <location>
        <begin position="171"/>
        <end position="200"/>
    </location>
</feature>
<gene>
    <name evidence="2" type="ORF">CcaverHIS019_0203080</name>
</gene>
<name>A0AA48I0M9_9TREE</name>
<evidence type="ECO:0000256" key="1">
    <source>
        <dbReference type="SAM" id="MobiDB-lite"/>
    </source>
</evidence>
<reference evidence="2" key="1">
    <citation type="journal article" date="2023" name="BMC Genomics">
        <title>Chromosome-level genome assemblies of Cutaneotrichosporon spp. (Trichosporonales, Basidiomycota) reveal imbalanced evolution between nucleotide sequences and chromosome synteny.</title>
        <authorList>
            <person name="Kobayashi Y."/>
            <person name="Kayamori A."/>
            <person name="Aoki K."/>
            <person name="Shiwa Y."/>
            <person name="Matsutani M."/>
            <person name="Fujita N."/>
            <person name="Sugita T."/>
            <person name="Iwasaki W."/>
            <person name="Tanaka N."/>
            <person name="Takashima M."/>
        </authorList>
    </citation>
    <scope>NUCLEOTIDE SEQUENCE</scope>
    <source>
        <strain evidence="2">HIS019</strain>
    </source>
</reference>
<feature type="region of interest" description="Disordered" evidence="1">
    <location>
        <begin position="291"/>
        <end position="313"/>
    </location>
</feature>
<protein>
    <submittedName>
        <fullName evidence="2">Uncharacterized protein</fullName>
    </submittedName>
</protein>
<organism evidence="2 3">
    <name type="scientific">Cutaneotrichosporon cavernicola</name>
    <dbReference type="NCBI Taxonomy" id="279322"/>
    <lineage>
        <taxon>Eukaryota</taxon>
        <taxon>Fungi</taxon>
        <taxon>Dikarya</taxon>
        <taxon>Basidiomycota</taxon>
        <taxon>Agaricomycotina</taxon>
        <taxon>Tremellomycetes</taxon>
        <taxon>Trichosporonales</taxon>
        <taxon>Trichosporonaceae</taxon>
        <taxon>Cutaneotrichosporon</taxon>
    </lineage>
</organism>
<feature type="region of interest" description="Disordered" evidence="1">
    <location>
        <begin position="1"/>
        <end position="48"/>
    </location>
</feature>
<dbReference type="EMBL" id="AP028213">
    <property type="protein sequence ID" value="BEI88946.1"/>
    <property type="molecule type" value="Genomic_DNA"/>
</dbReference>
<proteinExistence type="predicted"/>
<feature type="region of interest" description="Disordered" evidence="1">
    <location>
        <begin position="554"/>
        <end position="575"/>
    </location>
</feature>
<evidence type="ECO:0000313" key="3">
    <source>
        <dbReference type="Proteomes" id="UP001233271"/>
    </source>
</evidence>
<keyword evidence="3" id="KW-1185">Reference proteome</keyword>